<dbReference type="InterPro" id="IPR011013">
    <property type="entry name" value="Gal_mutarotase_sf_dom"/>
</dbReference>
<name>A0A3P6ALR5_BRAOL</name>
<reference evidence="2" key="1">
    <citation type="submission" date="2018-11" db="EMBL/GenBank/DDBJ databases">
        <authorList>
            <consortium name="Genoscope - CEA"/>
            <person name="William W."/>
        </authorList>
    </citation>
    <scope>NUCLEOTIDE SEQUENCE</scope>
</reference>
<evidence type="ECO:0000259" key="1">
    <source>
        <dbReference type="Pfam" id="PF07748"/>
    </source>
</evidence>
<dbReference type="GO" id="GO:0004559">
    <property type="term" value="F:alpha-mannosidase activity"/>
    <property type="evidence" value="ECO:0007669"/>
    <property type="project" value="InterPro"/>
</dbReference>
<dbReference type="GO" id="GO:0030246">
    <property type="term" value="F:carbohydrate binding"/>
    <property type="evidence" value="ECO:0007669"/>
    <property type="project" value="InterPro"/>
</dbReference>
<dbReference type="AlphaFoldDB" id="A0A3P6ALR5"/>
<dbReference type="InterPro" id="IPR013785">
    <property type="entry name" value="Aldolase_TIM"/>
</dbReference>
<dbReference type="Gene3D" id="3.20.20.70">
    <property type="entry name" value="Aldolase class I"/>
    <property type="match status" value="1"/>
</dbReference>
<protein>
    <recommendedName>
        <fullName evidence="1">Glycosyl hydrolase family 38 C-terminal domain-containing protein</fullName>
    </recommendedName>
</protein>
<dbReference type="InterPro" id="IPR050843">
    <property type="entry name" value="Glycosyl_Hydrlase_38"/>
</dbReference>
<organism evidence="2">
    <name type="scientific">Brassica oleracea</name>
    <name type="common">Wild cabbage</name>
    <dbReference type="NCBI Taxonomy" id="3712"/>
    <lineage>
        <taxon>Eukaryota</taxon>
        <taxon>Viridiplantae</taxon>
        <taxon>Streptophyta</taxon>
        <taxon>Embryophyta</taxon>
        <taxon>Tracheophyta</taxon>
        <taxon>Spermatophyta</taxon>
        <taxon>Magnoliopsida</taxon>
        <taxon>eudicotyledons</taxon>
        <taxon>Gunneridae</taxon>
        <taxon>Pentapetalae</taxon>
        <taxon>rosids</taxon>
        <taxon>malvids</taxon>
        <taxon>Brassicales</taxon>
        <taxon>Brassicaceae</taxon>
        <taxon>Brassiceae</taxon>
        <taxon>Brassica</taxon>
    </lineage>
</organism>
<dbReference type="Gene3D" id="2.60.40.1360">
    <property type="match status" value="1"/>
</dbReference>
<dbReference type="EMBL" id="LR031872">
    <property type="protein sequence ID" value="VDC86220.1"/>
    <property type="molecule type" value="Genomic_DNA"/>
</dbReference>
<sequence length="301" mass="33849">MDKMLEKNGTPEALDLRGKAAVSQAALAHQLYQKKFSGPRWEALVKKGAKKQRLLWASTSVNNPAYSDTLYVAPLIGPDTVRSHLFVFLVMMFLPLTVIRGPLVDEVHQQLNPWISQVTRVYKGKEHVEVEFIVGNIPIEDGVAKEVVTQISSSLKSDKTFYTDSSGRDYIKRIRDYRSDWKLEVTQPVAGNYYPINHGIYLQDSQKEFSVMVDRAIGGSSIVDGQVELMLHRIDSSYSLPPDHVALLTLQELDDGNVLLRLAHLYEVGEDKDLSGVSTVELKKLFCHVLIHLFEKQVKGG</sequence>
<accession>A0A3P6ALR5</accession>
<dbReference type="Pfam" id="PF07748">
    <property type="entry name" value="Glyco_hydro_38C"/>
    <property type="match status" value="1"/>
</dbReference>
<dbReference type="GO" id="GO:0006013">
    <property type="term" value="P:mannose metabolic process"/>
    <property type="evidence" value="ECO:0007669"/>
    <property type="project" value="InterPro"/>
</dbReference>
<evidence type="ECO:0000313" key="2">
    <source>
        <dbReference type="EMBL" id="VDC86220.1"/>
    </source>
</evidence>
<dbReference type="InterPro" id="IPR011682">
    <property type="entry name" value="Glyco_hydro_38_C"/>
</dbReference>
<dbReference type="PANTHER" id="PTHR11607:SF3">
    <property type="entry name" value="LYSOSOMAL ALPHA-MANNOSIDASE"/>
    <property type="match status" value="1"/>
</dbReference>
<dbReference type="PANTHER" id="PTHR11607">
    <property type="entry name" value="ALPHA-MANNOSIDASE"/>
    <property type="match status" value="1"/>
</dbReference>
<proteinExistence type="predicted"/>
<gene>
    <name evidence="2" type="ORF">BOLC3T13237H</name>
</gene>
<feature type="domain" description="Glycosyl hydrolase family 38 C-terminal" evidence="1">
    <location>
        <begin position="97"/>
        <end position="233"/>
    </location>
</feature>
<dbReference type="Gene3D" id="2.70.98.30">
    <property type="entry name" value="Golgi alpha-mannosidase II, domain 4"/>
    <property type="match status" value="1"/>
</dbReference>
<dbReference type="SUPFAM" id="SSF74650">
    <property type="entry name" value="Galactose mutarotase-like"/>
    <property type="match status" value="1"/>
</dbReference>